<dbReference type="Pfam" id="PF03797">
    <property type="entry name" value="Autotransporter"/>
    <property type="match status" value="1"/>
</dbReference>
<dbReference type="SMART" id="SM00869">
    <property type="entry name" value="Autotransporter"/>
    <property type="match status" value="1"/>
</dbReference>
<dbReference type="Gene3D" id="2.40.128.130">
    <property type="entry name" value="Autotransporter beta-domain"/>
    <property type="match status" value="1"/>
</dbReference>
<gene>
    <name evidence="2" type="ORF">MNBD_ALPHA07-2160</name>
</gene>
<dbReference type="GO" id="GO:0019867">
    <property type="term" value="C:outer membrane"/>
    <property type="evidence" value="ECO:0007669"/>
    <property type="project" value="InterPro"/>
</dbReference>
<dbReference type="SUPFAM" id="SSF103515">
    <property type="entry name" value="Autotransporter"/>
    <property type="match status" value="1"/>
</dbReference>
<sequence length="626" mass="61858">AVTGANSDGIYANNSATGTSLTIDAQGTVSGGGDGIRAINNGSGTTTITTGSAVTGGTGFGINTSAGAGGNTVITLNAGAAVSSAAGLGIFNDAGNSATTVNAGASVAGVIRLNDGSDDLIFAGGDFSAVTLFDGGDDISAADTFIDTLTFAGAGGALTGATVINWENVVIGTGATVSFTDNALTAGTLAVNGGGTLDATGGALAIIGNLANSGTVNAQDGAANDTVTVSGGFTGGGAFLVDVDFAADTADTLVVAGNVTGAPTAIAVADITAGVATGNDVLVVDVTGTTAAGDFTLAGGPVTSGAFDYILELQGTQFFLAAGMNATGAMYEAVPAVLSAFNRLPTLEQRIGGRDKRAGQAAWIRVRGDDAEASLSNRNNTDSTIWGIQAGADLDFEAGQNGRWVLGITGQYGSLDASVSTPTGSGSIDTTGYGLGATATWYGNQGAYVDVQGQINWLDSDFSSSTAGALRSGKSSTAYALSVEGGRRFAFGPNAAIIPQAQLTWGSIDGGSFTDTTGSAVDLESNDSLIGRVGVAYEYSKDANQKVYVIGNLLHDFSSDTNVNVAGANLRSDASSSDWGEIGLGGSVAFGNMQVYGETSYRTALGGRSAGSDNGLSGTIGLRIKW</sequence>
<dbReference type="InterPro" id="IPR004899">
    <property type="entry name" value="Pertactin_central"/>
</dbReference>
<dbReference type="InterPro" id="IPR006315">
    <property type="entry name" value="OM_autotransptr_brl_dom"/>
</dbReference>
<evidence type="ECO:0000313" key="2">
    <source>
        <dbReference type="EMBL" id="VAV95428.1"/>
    </source>
</evidence>
<dbReference type="Pfam" id="PF03212">
    <property type="entry name" value="Pertactin"/>
    <property type="match status" value="1"/>
</dbReference>
<organism evidence="2">
    <name type="scientific">hydrothermal vent metagenome</name>
    <dbReference type="NCBI Taxonomy" id="652676"/>
    <lineage>
        <taxon>unclassified sequences</taxon>
        <taxon>metagenomes</taxon>
        <taxon>ecological metagenomes</taxon>
    </lineage>
</organism>
<reference evidence="2" key="1">
    <citation type="submission" date="2018-06" db="EMBL/GenBank/DDBJ databases">
        <authorList>
            <person name="Zhirakovskaya E."/>
        </authorList>
    </citation>
    <scope>NUCLEOTIDE SEQUENCE</scope>
</reference>
<accession>A0A3B0S4Z3</accession>
<dbReference type="PANTHER" id="PTHR35037">
    <property type="entry name" value="C-TERMINAL REGION OF AIDA-LIKE PROTEIN"/>
    <property type="match status" value="1"/>
</dbReference>
<dbReference type="InterPro" id="IPR036709">
    <property type="entry name" value="Autotransporte_beta_dom_sf"/>
</dbReference>
<protein>
    <recommendedName>
        <fullName evidence="1">Autotransporter domain-containing protein</fullName>
    </recommendedName>
</protein>
<feature type="domain" description="Autotransporter" evidence="1">
    <location>
        <begin position="355"/>
        <end position="626"/>
    </location>
</feature>
<dbReference type="Gene3D" id="2.160.20.20">
    <property type="match status" value="1"/>
</dbReference>
<evidence type="ECO:0000259" key="1">
    <source>
        <dbReference type="PROSITE" id="PS51208"/>
    </source>
</evidence>
<name>A0A3B0S4Z3_9ZZZZ</name>
<proteinExistence type="predicted"/>
<dbReference type="InterPro" id="IPR051551">
    <property type="entry name" value="Autotransporter_adhesion"/>
</dbReference>
<dbReference type="PROSITE" id="PS51208">
    <property type="entry name" value="AUTOTRANSPORTER"/>
    <property type="match status" value="1"/>
</dbReference>
<dbReference type="SUPFAM" id="SSF51126">
    <property type="entry name" value="Pectin lyase-like"/>
    <property type="match status" value="1"/>
</dbReference>
<dbReference type="PANTHER" id="PTHR35037:SF3">
    <property type="entry name" value="C-TERMINAL REGION OF AIDA-LIKE PROTEIN"/>
    <property type="match status" value="1"/>
</dbReference>
<dbReference type="AlphaFoldDB" id="A0A3B0S4Z3"/>
<dbReference type="EMBL" id="UOEG01000132">
    <property type="protein sequence ID" value="VAV95428.1"/>
    <property type="molecule type" value="Genomic_DNA"/>
</dbReference>
<dbReference type="InterPro" id="IPR011050">
    <property type="entry name" value="Pectin_lyase_fold/virulence"/>
</dbReference>
<feature type="non-terminal residue" evidence="2">
    <location>
        <position position="1"/>
    </location>
</feature>
<dbReference type="InterPro" id="IPR012332">
    <property type="entry name" value="Autotransporter_pectin_lyase_C"/>
</dbReference>
<dbReference type="InterPro" id="IPR005546">
    <property type="entry name" value="Autotransporte_beta"/>
</dbReference>
<dbReference type="NCBIfam" id="TIGR01414">
    <property type="entry name" value="autotrans_barl"/>
    <property type="match status" value="1"/>
</dbReference>